<name>A0AAX4IC03_9PEZI</name>
<sequence>MSVIHPTLGTSSNPPPPYSAFHLVCFISHRKEFVCRHPALAQPRALNLSRPWSLRWLQGGASALGGGLVAATVFAPHLIPGDGHERQPLDEVQVDQQYDWAEGEDEEEGDDAHHDVELYRAAAHLGGWVCVVGS</sequence>
<dbReference type="Proteomes" id="UP001322277">
    <property type="component" value="Chromosome 3"/>
</dbReference>
<reference evidence="2" key="1">
    <citation type="journal article" date="2023" name="bioRxiv">
        <title>Complete genome of the Medicago anthracnose fungus, Colletotrichum destructivum, reveals a mini-chromosome-like region within a core chromosome.</title>
        <authorList>
            <person name="Lapalu N."/>
            <person name="Simon A."/>
            <person name="Lu A."/>
            <person name="Plaumann P.-L."/>
            <person name="Amselem J."/>
            <person name="Pigne S."/>
            <person name="Auger A."/>
            <person name="Koch C."/>
            <person name="Dallery J.-F."/>
            <person name="O'Connell R.J."/>
        </authorList>
    </citation>
    <scope>NUCLEOTIDE SEQUENCE [LARGE SCALE GENOMIC DNA]</scope>
    <source>
        <strain evidence="2">CBS 520.97</strain>
    </source>
</reference>
<organism evidence="1 2">
    <name type="scientific">Colletotrichum destructivum</name>
    <dbReference type="NCBI Taxonomy" id="34406"/>
    <lineage>
        <taxon>Eukaryota</taxon>
        <taxon>Fungi</taxon>
        <taxon>Dikarya</taxon>
        <taxon>Ascomycota</taxon>
        <taxon>Pezizomycotina</taxon>
        <taxon>Sordariomycetes</taxon>
        <taxon>Hypocreomycetidae</taxon>
        <taxon>Glomerellales</taxon>
        <taxon>Glomerellaceae</taxon>
        <taxon>Colletotrichum</taxon>
        <taxon>Colletotrichum destructivum species complex</taxon>
    </lineage>
</organism>
<keyword evidence="2" id="KW-1185">Reference proteome</keyword>
<dbReference type="AlphaFoldDB" id="A0AAX4IC03"/>
<dbReference type="GeneID" id="87942401"/>
<protein>
    <submittedName>
        <fullName evidence="1">Uncharacterized protein</fullName>
    </submittedName>
</protein>
<dbReference type="EMBL" id="CP137307">
    <property type="protein sequence ID" value="WQF80884.1"/>
    <property type="molecule type" value="Genomic_DNA"/>
</dbReference>
<evidence type="ECO:0000313" key="2">
    <source>
        <dbReference type="Proteomes" id="UP001322277"/>
    </source>
</evidence>
<gene>
    <name evidence="1" type="ORF">CDEST_05898</name>
</gene>
<proteinExistence type="predicted"/>
<accession>A0AAX4IC03</accession>
<dbReference type="RefSeq" id="XP_062778108.1">
    <property type="nucleotide sequence ID" value="XM_062922057.1"/>
</dbReference>
<evidence type="ECO:0000313" key="1">
    <source>
        <dbReference type="EMBL" id="WQF80884.1"/>
    </source>
</evidence>
<dbReference type="KEGG" id="cdet:87942401"/>